<keyword evidence="1" id="KW-0175">Coiled coil</keyword>
<dbReference type="EMBL" id="KL197771">
    <property type="protein sequence ID" value="KDQ49887.1"/>
    <property type="molecule type" value="Genomic_DNA"/>
</dbReference>
<evidence type="ECO:0000256" key="1">
    <source>
        <dbReference type="SAM" id="Coils"/>
    </source>
</evidence>
<sequence length="136" mass="15215">MNPLKSSIQTSPSSSPVIKGKRKKHVDDDNHTAPPNEAPRTTSAKVGNVAETVDMEEFQEVRRKFQETERTLRIEKNIGASLHEAYAEIQAEKREVESKLGDLQEENEKLNGDLADVKGAVELNVRRAVAFFLEVT</sequence>
<feature type="coiled-coil region" evidence="1">
    <location>
        <begin position="86"/>
        <end position="120"/>
    </location>
</feature>
<name>A0A067PFW1_9AGAM</name>
<dbReference type="AlphaFoldDB" id="A0A067PFW1"/>
<evidence type="ECO:0000313" key="4">
    <source>
        <dbReference type="Proteomes" id="UP000027265"/>
    </source>
</evidence>
<protein>
    <submittedName>
        <fullName evidence="3">Uncharacterized protein</fullName>
    </submittedName>
</protein>
<organism evidence="3 4">
    <name type="scientific">Jaapia argillacea MUCL 33604</name>
    <dbReference type="NCBI Taxonomy" id="933084"/>
    <lineage>
        <taxon>Eukaryota</taxon>
        <taxon>Fungi</taxon>
        <taxon>Dikarya</taxon>
        <taxon>Basidiomycota</taxon>
        <taxon>Agaricomycotina</taxon>
        <taxon>Agaricomycetes</taxon>
        <taxon>Agaricomycetidae</taxon>
        <taxon>Jaapiales</taxon>
        <taxon>Jaapiaceae</taxon>
        <taxon>Jaapia</taxon>
    </lineage>
</organism>
<dbReference type="Proteomes" id="UP000027265">
    <property type="component" value="Unassembled WGS sequence"/>
</dbReference>
<evidence type="ECO:0000256" key="2">
    <source>
        <dbReference type="SAM" id="MobiDB-lite"/>
    </source>
</evidence>
<proteinExistence type="predicted"/>
<feature type="region of interest" description="Disordered" evidence="2">
    <location>
        <begin position="1"/>
        <end position="46"/>
    </location>
</feature>
<gene>
    <name evidence="3" type="ORF">JAAARDRAFT_200469</name>
</gene>
<dbReference type="HOGENOM" id="CLU_1875745_0_0_1"/>
<dbReference type="InParanoid" id="A0A067PFW1"/>
<accession>A0A067PFW1</accession>
<feature type="compositionally biased region" description="Low complexity" evidence="2">
    <location>
        <begin position="1"/>
        <end position="15"/>
    </location>
</feature>
<reference evidence="4" key="1">
    <citation type="journal article" date="2014" name="Proc. Natl. Acad. Sci. U.S.A.">
        <title>Extensive sampling of basidiomycete genomes demonstrates inadequacy of the white-rot/brown-rot paradigm for wood decay fungi.</title>
        <authorList>
            <person name="Riley R."/>
            <person name="Salamov A.A."/>
            <person name="Brown D.W."/>
            <person name="Nagy L.G."/>
            <person name="Floudas D."/>
            <person name="Held B.W."/>
            <person name="Levasseur A."/>
            <person name="Lombard V."/>
            <person name="Morin E."/>
            <person name="Otillar R."/>
            <person name="Lindquist E.A."/>
            <person name="Sun H."/>
            <person name="LaButti K.M."/>
            <person name="Schmutz J."/>
            <person name="Jabbour D."/>
            <person name="Luo H."/>
            <person name="Baker S.E."/>
            <person name="Pisabarro A.G."/>
            <person name="Walton J.D."/>
            <person name="Blanchette R.A."/>
            <person name="Henrissat B."/>
            <person name="Martin F."/>
            <person name="Cullen D."/>
            <person name="Hibbett D.S."/>
            <person name="Grigoriev I.V."/>
        </authorList>
    </citation>
    <scope>NUCLEOTIDE SEQUENCE [LARGE SCALE GENOMIC DNA]</scope>
    <source>
        <strain evidence="4">MUCL 33604</strain>
    </source>
</reference>
<evidence type="ECO:0000313" key="3">
    <source>
        <dbReference type="EMBL" id="KDQ49887.1"/>
    </source>
</evidence>
<keyword evidence="4" id="KW-1185">Reference proteome</keyword>